<sequence length="178" mass="19344">MSFFVQPFNDQFTSLAPILARLADILPLVTHHASPHAELASQLRISILTRGAVSDMSAPTCTSVDRLSASYTPSEHILTTREESPRSLIEELSTIHTSVTSDAITRNTNNDTSDTCCSDSTSLPIKLAHLVAQLADPLIPIIGHALIEMARLIEAKDEVLFGHEELLFSVGIYVFCSA</sequence>
<proteinExistence type="predicted"/>
<reference evidence="1" key="1">
    <citation type="submission" date="2018-11" db="EMBL/GenBank/DDBJ databases">
        <authorList>
            <consortium name="Pathogen Informatics"/>
        </authorList>
    </citation>
    <scope>NUCLEOTIDE SEQUENCE</scope>
</reference>
<dbReference type="Proteomes" id="UP000784294">
    <property type="component" value="Unassembled WGS sequence"/>
</dbReference>
<dbReference type="OrthoDB" id="39591at2759"/>
<dbReference type="AlphaFoldDB" id="A0A3S5B4U9"/>
<evidence type="ECO:0000313" key="1">
    <source>
        <dbReference type="EMBL" id="VEL33627.1"/>
    </source>
</evidence>
<evidence type="ECO:0000313" key="2">
    <source>
        <dbReference type="Proteomes" id="UP000784294"/>
    </source>
</evidence>
<comment type="caution">
    <text evidence="1">The sequence shown here is derived from an EMBL/GenBank/DDBJ whole genome shotgun (WGS) entry which is preliminary data.</text>
</comment>
<protein>
    <submittedName>
        <fullName evidence="1">Uncharacterized protein</fullName>
    </submittedName>
</protein>
<keyword evidence="2" id="KW-1185">Reference proteome</keyword>
<dbReference type="EMBL" id="CAAALY010246105">
    <property type="protein sequence ID" value="VEL33627.1"/>
    <property type="molecule type" value="Genomic_DNA"/>
</dbReference>
<organism evidence="1 2">
    <name type="scientific">Protopolystoma xenopodis</name>
    <dbReference type="NCBI Taxonomy" id="117903"/>
    <lineage>
        <taxon>Eukaryota</taxon>
        <taxon>Metazoa</taxon>
        <taxon>Spiralia</taxon>
        <taxon>Lophotrochozoa</taxon>
        <taxon>Platyhelminthes</taxon>
        <taxon>Monogenea</taxon>
        <taxon>Polyopisthocotylea</taxon>
        <taxon>Polystomatidea</taxon>
        <taxon>Polystomatidae</taxon>
        <taxon>Protopolystoma</taxon>
    </lineage>
</organism>
<accession>A0A3S5B4U9</accession>
<gene>
    <name evidence="1" type="ORF">PXEA_LOCUS27067</name>
</gene>
<name>A0A3S5B4U9_9PLAT</name>